<dbReference type="InterPro" id="IPR024524">
    <property type="entry name" value="DUF3800"/>
</dbReference>
<sequence>MRETSDAVSVPSGYPTSTIFIDESGSRASGSRFFVMGAIKVRSPGRLARAMRAVRDKTRFSSEFKFSEITSGSLPAYYAAVDALAESDAHIVASVVNRDRFDPFPGVEVWEAHAHVAAKLLCGVINRRELVSVILDDLSTPETFSLDEEVRRRVNARFKNTSIVSALCADSKSMDLLQLADLTAGAIAFERRRNAGESRRPGSNPNSPKSKVAARLMAAFALDSLEDVRVGRVNIATLRPPEPGVERPKLRVVGQAD</sequence>
<keyword evidence="2" id="KW-1185">Reference proteome</keyword>
<dbReference type="KEGG" id="msf:IT882_08635"/>
<name>A0A7S8MW39_9MICO</name>
<protein>
    <submittedName>
        <fullName evidence="1">DUF3800 domain-containing protein</fullName>
    </submittedName>
</protein>
<dbReference type="AlphaFoldDB" id="A0A7S8MW39"/>
<dbReference type="Proteomes" id="UP000594480">
    <property type="component" value="Chromosome"/>
</dbReference>
<organism evidence="1 2">
    <name type="scientific">Microbacterium schleiferi</name>
    <dbReference type="NCBI Taxonomy" id="69362"/>
    <lineage>
        <taxon>Bacteria</taxon>
        <taxon>Bacillati</taxon>
        <taxon>Actinomycetota</taxon>
        <taxon>Actinomycetes</taxon>
        <taxon>Micrococcales</taxon>
        <taxon>Microbacteriaceae</taxon>
        <taxon>Microbacterium</taxon>
    </lineage>
</organism>
<proteinExistence type="predicted"/>
<evidence type="ECO:0000313" key="2">
    <source>
        <dbReference type="Proteomes" id="UP000594480"/>
    </source>
</evidence>
<dbReference type="Pfam" id="PF12686">
    <property type="entry name" value="DUF3800"/>
    <property type="match status" value="1"/>
</dbReference>
<dbReference type="EMBL" id="CP064760">
    <property type="protein sequence ID" value="QPE03450.1"/>
    <property type="molecule type" value="Genomic_DNA"/>
</dbReference>
<evidence type="ECO:0000313" key="1">
    <source>
        <dbReference type="EMBL" id="QPE03450.1"/>
    </source>
</evidence>
<dbReference type="RefSeq" id="WP_195691554.1">
    <property type="nucleotide sequence ID" value="NZ_CP064760.1"/>
</dbReference>
<reference evidence="1 2" key="1">
    <citation type="submission" date="2020-11" db="EMBL/GenBank/DDBJ databases">
        <title>Amino acid is mineralized and recycled by bacteria in oceanic microbiome.</title>
        <authorList>
            <person name="Zheng L.Y."/>
        </authorList>
    </citation>
    <scope>NUCLEOTIDE SEQUENCE [LARGE SCALE GENOMIC DNA]</scope>
    <source>
        <strain evidence="1 2">A32-1</strain>
    </source>
</reference>
<gene>
    <name evidence="1" type="ORF">IT882_08635</name>
</gene>
<accession>A0A7S8MW39</accession>